<dbReference type="EMBL" id="QHCT01000001">
    <property type="protein sequence ID" value="RHX92512.1"/>
    <property type="molecule type" value="Genomic_DNA"/>
</dbReference>
<evidence type="ECO:0000313" key="2">
    <source>
        <dbReference type="Proteomes" id="UP000265798"/>
    </source>
</evidence>
<reference evidence="2" key="1">
    <citation type="submission" date="2018-05" db="EMBL/GenBank/DDBJ databases">
        <title>Leptospira yasudae sp. nov. and Leptospira stimsonii sp. nov., two pathogenic species of the genus Leptospira isolated from environmental sources.</title>
        <authorList>
            <person name="Casanovas-Massana A."/>
            <person name="Hamond C."/>
            <person name="Santos L.A."/>
            <person name="Hacker K.P."/>
            <person name="Balassiano I."/>
            <person name="Medeiros M.A."/>
            <person name="Reis M.G."/>
            <person name="Ko A.I."/>
            <person name="Wunder E.A."/>
        </authorList>
    </citation>
    <scope>NUCLEOTIDE SEQUENCE [LARGE SCALE GENOMIC DNA]</scope>
    <source>
        <strain evidence="2">Yale</strain>
    </source>
</reference>
<accession>A0A396ZA93</accession>
<comment type="caution">
    <text evidence="1">The sequence shown here is derived from an EMBL/GenBank/DDBJ whole genome shotgun (WGS) entry which is preliminary data.</text>
</comment>
<dbReference type="Proteomes" id="UP000265798">
    <property type="component" value="Unassembled WGS sequence"/>
</dbReference>
<evidence type="ECO:0000313" key="1">
    <source>
        <dbReference type="EMBL" id="RHX92512.1"/>
    </source>
</evidence>
<dbReference type="AlphaFoldDB" id="A0A396ZA93"/>
<gene>
    <name evidence="1" type="ORF">DLM75_04825</name>
</gene>
<organism evidence="1 2">
    <name type="scientific">Leptospira stimsonii</name>
    <dbReference type="NCBI Taxonomy" id="2202203"/>
    <lineage>
        <taxon>Bacteria</taxon>
        <taxon>Pseudomonadati</taxon>
        <taxon>Spirochaetota</taxon>
        <taxon>Spirochaetia</taxon>
        <taxon>Leptospirales</taxon>
        <taxon>Leptospiraceae</taxon>
        <taxon>Leptospira</taxon>
    </lineage>
</organism>
<sequence>MSHTKRRSEFQDRSSYFSRFDRNALLFGSELLETIRTYSENFPPEFRPFPLSVKSQDSNLKAVVETT</sequence>
<protein>
    <submittedName>
        <fullName evidence="1">Uncharacterized protein</fullName>
    </submittedName>
</protein>
<proteinExistence type="predicted"/>
<name>A0A396ZA93_9LEPT</name>